<evidence type="ECO:0000313" key="1">
    <source>
        <dbReference type="EMBL" id="NJC19090.1"/>
    </source>
</evidence>
<reference evidence="1 2" key="1">
    <citation type="submission" date="2020-03" db="EMBL/GenBank/DDBJ databases">
        <title>Genomic Encyclopedia of Type Strains, Phase IV (KMG-IV): sequencing the most valuable type-strain genomes for metagenomic binning, comparative biology and taxonomic classification.</title>
        <authorList>
            <person name="Goeker M."/>
        </authorList>
    </citation>
    <scope>NUCLEOTIDE SEQUENCE [LARGE SCALE GENOMIC DNA]</scope>
    <source>
        <strain evidence="1 2">DSM 105722</strain>
    </source>
</reference>
<dbReference type="AlphaFoldDB" id="A0A7X5YDF3"/>
<dbReference type="EMBL" id="JAATLI010000009">
    <property type="protein sequence ID" value="NJC19090.1"/>
    <property type="molecule type" value="Genomic_DNA"/>
</dbReference>
<dbReference type="Proteomes" id="UP000576368">
    <property type="component" value="Unassembled WGS sequence"/>
</dbReference>
<sequence>MDHLEYEGYKGSIEYSEADNCLFGKVLGISKDLILYEGNTIDELRVDFECAIDSYLLENKQALK</sequence>
<comment type="caution">
    <text evidence="1">The sequence shown here is derived from an EMBL/GenBank/DDBJ whole genome shotgun (WGS) entry which is preliminary data.</text>
</comment>
<name>A0A7X5YDF3_9BACT</name>
<dbReference type="GeneID" id="86893945"/>
<dbReference type="SUPFAM" id="SSF143100">
    <property type="entry name" value="TTHA1013/TTHA0281-like"/>
    <property type="match status" value="1"/>
</dbReference>
<organism evidence="1 2">
    <name type="scientific">Butyricimonas paravirosa</name>
    <dbReference type="NCBI Taxonomy" id="1472417"/>
    <lineage>
        <taxon>Bacteria</taxon>
        <taxon>Pseudomonadati</taxon>
        <taxon>Bacteroidota</taxon>
        <taxon>Bacteroidia</taxon>
        <taxon>Bacteroidales</taxon>
        <taxon>Odoribacteraceae</taxon>
        <taxon>Butyricimonas</taxon>
    </lineage>
</organism>
<accession>A0A7X5YDF3</accession>
<protein>
    <submittedName>
        <fullName evidence="1">Putative HicB family RNase H-like nuclease</fullName>
    </submittedName>
</protein>
<dbReference type="RefSeq" id="WP_229782444.1">
    <property type="nucleotide sequence ID" value="NZ_BMPA01000009.1"/>
</dbReference>
<dbReference type="InterPro" id="IPR035069">
    <property type="entry name" value="TTHA1013/TTHA0281-like"/>
</dbReference>
<proteinExistence type="predicted"/>
<evidence type="ECO:0000313" key="2">
    <source>
        <dbReference type="Proteomes" id="UP000576368"/>
    </source>
</evidence>
<gene>
    <name evidence="1" type="ORF">GGR15_002720</name>
</gene>